<dbReference type="EMBL" id="FJYW01000004">
    <property type="protein sequence ID" value="CZX27482.1"/>
    <property type="molecule type" value="Genomic_DNA"/>
</dbReference>
<feature type="transmembrane region" description="Helical" evidence="1">
    <location>
        <begin position="6"/>
        <end position="23"/>
    </location>
</feature>
<protein>
    <submittedName>
        <fullName evidence="3">Uncharacterized protein</fullName>
    </submittedName>
</protein>
<keyword evidence="1" id="KW-0472">Membrane</keyword>
<dbReference type="KEGG" id="ehm:AB284_22220"/>
<dbReference type="AlphaFoldDB" id="A0A6G6H387"/>
<accession>A0A6G6H387</accession>
<feature type="transmembrane region" description="Helical" evidence="1">
    <location>
        <begin position="35"/>
        <end position="56"/>
    </location>
</feature>
<feature type="transmembrane region" description="Helical" evidence="1">
    <location>
        <begin position="62"/>
        <end position="86"/>
    </location>
</feature>
<dbReference type="RefSeq" id="WP_023303019.1">
    <property type="nucleotide sequence ID" value="NZ_BPUF01000059.1"/>
</dbReference>
<evidence type="ECO:0000313" key="5">
    <source>
        <dbReference type="Proteomes" id="UP000476281"/>
    </source>
</evidence>
<keyword evidence="1" id="KW-1133">Transmembrane helix</keyword>
<name>A0A6G6H387_9ENTR</name>
<evidence type="ECO:0000256" key="1">
    <source>
        <dbReference type="SAM" id="Phobius"/>
    </source>
</evidence>
<evidence type="ECO:0000313" key="3">
    <source>
        <dbReference type="EMBL" id="KAB2519507.1"/>
    </source>
</evidence>
<evidence type="ECO:0000313" key="2">
    <source>
        <dbReference type="EMBL" id="CZX27482.1"/>
    </source>
</evidence>
<dbReference type="Proteomes" id="UP000076205">
    <property type="component" value="Unassembled WGS sequence"/>
</dbReference>
<reference evidence="2 4" key="1">
    <citation type="submission" date="2016-03" db="EMBL/GenBank/DDBJ databases">
        <authorList>
            <consortium name="Pathogen Informatics"/>
        </authorList>
    </citation>
    <scope>NUCLEOTIDE SEQUENCE [LARGE SCALE GENOMIC DNA]</scope>
    <source>
        <strain evidence="2">E1424</strain>
        <strain evidence="4">e1424</strain>
    </source>
</reference>
<reference evidence="3 5" key="2">
    <citation type="submission" date="2019-09" db="EMBL/GenBank/DDBJ databases">
        <title>Reversal of blaTEM antimicrobial resistance by CRISPR-Cas9 in clinical E. coli and other Enterobacteriaceae strains.</title>
        <authorList>
            <person name="Tagliaferri T."/>
            <person name="Guimaraes N."/>
            <person name="Pereira M."/>
            <person name="Felicori L."/>
            <person name="Horz H.-P."/>
            <person name="Santos S."/>
            <person name="Mendes T."/>
        </authorList>
    </citation>
    <scope>NUCLEOTIDE SEQUENCE [LARGE SCALE GENOMIC DNA]</scope>
    <source>
        <strain evidence="3 5">E2_blaTEM_MG</strain>
    </source>
</reference>
<feature type="transmembrane region" description="Helical" evidence="1">
    <location>
        <begin position="93"/>
        <end position="112"/>
    </location>
</feature>
<gene>
    <name evidence="3" type="ORF">F9C29_12340</name>
    <name evidence="2" type="ORF">SAMEA2273352_02081</name>
</gene>
<dbReference type="Proteomes" id="UP000476281">
    <property type="component" value="Unassembled WGS sequence"/>
</dbReference>
<keyword evidence="1" id="KW-0812">Transmembrane</keyword>
<sequence>MSKFITPIINLLLCSYLVLAYILSWVEFETWHDKTIAFCIITLSAYLISLVMNKFLPGKIHIFGGLLDVLSGPLLIIGAFACIAVLEPWPLKVIALFIWVVAMLRLPSFVNIDEE</sequence>
<comment type="caution">
    <text evidence="3">The sequence shown here is derived from an EMBL/GenBank/DDBJ whole genome shotgun (WGS) entry which is preliminary data.</text>
</comment>
<organism evidence="3 5">
    <name type="scientific">Enterobacter hormaechei</name>
    <dbReference type="NCBI Taxonomy" id="158836"/>
    <lineage>
        <taxon>Bacteria</taxon>
        <taxon>Pseudomonadati</taxon>
        <taxon>Pseudomonadota</taxon>
        <taxon>Gammaproteobacteria</taxon>
        <taxon>Enterobacterales</taxon>
        <taxon>Enterobacteriaceae</taxon>
        <taxon>Enterobacter</taxon>
        <taxon>Enterobacter cloacae complex</taxon>
    </lineage>
</organism>
<dbReference type="EMBL" id="WBSZ01000355">
    <property type="protein sequence ID" value="KAB2519507.1"/>
    <property type="molecule type" value="Genomic_DNA"/>
</dbReference>
<proteinExistence type="predicted"/>
<evidence type="ECO:0000313" key="4">
    <source>
        <dbReference type="Proteomes" id="UP000076205"/>
    </source>
</evidence>